<proteinExistence type="predicted"/>
<protein>
    <recommendedName>
        <fullName evidence="4">Argininosuccinate lyase</fullName>
    </recommendedName>
</protein>
<organism evidence="2 3">
    <name type="scientific">Aurantimonas endophytica</name>
    <dbReference type="NCBI Taxonomy" id="1522175"/>
    <lineage>
        <taxon>Bacteria</taxon>
        <taxon>Pseudomonadati</taxon>
        <taxon>Pseudomonadota</taxon>
        <taxon>Alphaproteobacteria</taxon>
        <taxon>Hyphomicrobiales</taxon>
        <taxon>Aurantimonadaceae</taxon>
        <taxon>Aurantimonas</taxon>
    </lineage>
</organism>
<keyword evidence="3" id="KW-1185">Reference proteome</keyword>
<keyword evidence="1" id="KW-0732">Signal</keyword>
<evidence type="ECO:0000256" key="1">
    <source>
        <dbReference type="SAM" id="SignalP"/>
    </source>
</evidence>
<comment type="caution">
    <text evidence="2">The sequence shown here is derived from an EMBL/GenBank/DDBJ whole genome shotgun (WGS) entry which is preliminary data.</text>
</comment>
<gene>
    <name evidence="2" type="ORF">GGR03_004854</name>
</gene>
<dbReference type="PROSITE" id="PS51257">
    <property type="entry name" value="PROKAR_LIPOPROTEIN"/>
    <property type="match status" value="1"/>
</dbReference>
<feature type="signal peptide" evidence="1">
    <location>
        <begin position="1"/>
        <end position="25"/>
    </location>
</feature>
<dbReference type="RefSeq" id="WP_183211323.1">
    <property type="nucleotide sequence ID" value="NZ_JAAAMM010000007.1"/>
</dbReference>
<sequence length="111" mass="11699">MLRTHLTTLLAVSLGACLAAGSASAQNRDVTIVNSTSTAMIEFYASNTGTRDWQEDILGVDVLEVGESVDVTVDDGTGACMYDFMATFSDGATAQKGGINVCEISQFDFTD</sequence>
<evidence type="ECO:0000313" key="2">
    <source>
        <dbReference type="EMBL" id="MBB4005752.1"/>
    </source>
</evidence>
<evidence type="ECO:0000313" key="3">
    <source>
        <dbReference type="Proteomes" id="UP000588647"/>
    </source>
</evidence>
<evidence type="ECO:0008006" key="4">
    <source>
        <dbReference type="Google" id="ProtNLM"/>
    </source>
</evidence>
<dbReference type="EMBL" id="JACIEM010000007">
    <property type="protein sequence ID" value="MBB4005752.1"/>
    <property type="molecule type" value="Genomic_DNA"/>
</dbReference>
<feature type="chain" id="PRO_5030709551" description="Argininosuccinate lyase" evidence="1">
    <location>
        <begin position="26"/>
        <end position="111"/>
    </location>
</feature>
<accession>A0A7W6HID0</accession>
<name>A0A7W6HID0_9HYPH</name>
<dbReference type="Proteomes" id="UP000588647">
    <property type="component" value="Unassembled WGS sequence"/>
</dbReference>
<dbReference type="AlphaFoldDB" id="A0A7W6HID0"/>
<reference evidence="2 3" key="1">
    <citation type="submission" date="2020-08" db="EMBL/GenBank/DDBJ databases">
        <title>Genomic Encyclopedia of Type Strains, Phase IV (KMG-IV): sequencing the most valuable type-strain genomes for metagenomic binning, comparative biology and taxonomic classification.</title>
        <authorList>
            <person name="Goeker M."/>
        </authorList>
    </citation>
    <scope>NUCLEOTIDE SEQUENCE [LARGE SCALE GENOMIC DNA]</scope>
    <source>
        <strain evidence="2 3">DSM 103570</strain>
    </source>
</reference>